<comment type="caution">
    <text evidence="1">The sequence shown here is derived from an EMBL/GenBank/DDBJ whole genome shotgun (WGS) entry which is preliminary data.</text>
</comment>
<reference evidence="2" key="1">
    <citation type="journal article" date="2015" name="Nat. Genet.">
        <title>The genome and transcriptome of the zoonotic hookworm Ancylostoma ceylanicum identify infection-specific gene families.</title>
        <authorList>
            <person name="Schwarz E.M."/>
            <person name="Hu Y."/>
            <person name="Antoshechkin I."/>
            <person name="Miller M.M."/>
            <person name="Sternberg P.W."/>
            <person name="Aroian R.V."/>
        </authorList>
    </citation>
    <scope>NUCLEOTIDE SEQUENCE</scope>
    <source>
        <strain evidence="2">HY135</strain>
    </source>
</reference>
<organism evidence="1 2">
    <name type="scientific">Ancylostoma ceylanicum</name>
    <dbReference type="NCBI Taxonomy" id="53326"/>
    <lineage>
        <taxon>Eukaryota</taxon>
        <taxon>Metazoa</taxon>
        <taxon>Ecdysozoa</taxon>
        <taxon>Nematoda</taxon>
        <taxon>Chromadorea</taxon>
        <taxon>Rhabditida</taxon>
        <taxon>Rhabditina</taxon>
        <taxon>Rhabditomorpha</taxon>
        <taxon>Strongyloidea</taxon>
        <taxon>Ancylostomatidae</taxon>
        <taxon>Ancylostomatinae</taxon>
        <taxon>Ancylostoma</taxon>
    </lineage>
</organism>
<name>A0A016W452_9BILA</name>
<accession>A0A016W452</accession>
<dbReference type="Proteomes" id="UP000024635">
    <property type="component" value="Unassembled WGS sequence"/>
</dbReference>
<gene>
    <name evidence="1" type="primary">Acey_s0002.g989</name>
    <name evidence="1" type="ORF">Y032_0002g989</name>
</gene>
<evidence type="ECO:0000313" key="1">
    <source>
        <dbReference type="EMBL" id="EYC33788.1"/>
    </source>
</evidence>
<evidence type="ECO:0000313" key="2">
    <source>
        <dbReference type="Proteomes" id="UP000024635"/>
    </source>
</evidence>
<sequence length="96" mass="11062">MDSKDLDCHLGGVIAPEILNRKFHALDRDRLALDRSLWRTVKSGEVDLHIVGFAREVLIKTISKSRGVRTRMAEWIRRRAGKTKFDEKGRFESQGI</sequence>
<proteinExistence type="predicted"/>
<dbReference type="AlphaFoldDB" id="A0A016W452"/>
<dbReference type="EMBL" id="JARK01001338">
    <property type="protein sequence ID" value="EYC33788.1"/>
    <property type="molecule type" value="Genomic_DNA"/>
</dbReference>
<keyword evidence="2" id="KW-1185">Reference proteome</keyword>
<protein>
    <submittedName>
        <fullName evidence="1">Uncharacterized protein</fullName>
    </submittedName>
</protein>